<protein>
    <submittedName>
        <fullName evidence="2">Alkaline phosphatase family protein</fullName>
    </submittedName>
</protein>
<dbReference type="Proteomes" id="UP000434850">
    <property type="component" value="Unassembled WGS sequence"/>
</dbReference>
<dbReference type="EMBL" id="WQLA01000007">
    <property type="protein sequence ID" value="MVN92753.1"/>
    <property type="molecule type" value="Genomic_DNA"/>
</dbReference>
<feature type="signal peptide" evidence="1">
    <location>
        <begin position="1"/>
        <end position="22"/>
    </location>
</feature>
<dbReference type="InterPro" id="IPR002591">
    <property type="entry name" value="Phosphodiest/P_Trfase"/>
</dbReference>
<dbReference type="Gene3D" id="3.30.1360.180">
    <property type="match status" value="1"/>
</dbReference>
<dbReference type="CDD" id="cd16018">
    <property type="entry name" value="Enpp"/>
    <property type="match status" value="1"/>
</dbReference>
<dbReference type="Pfam" id="PF01663">
    <property type="entry name" value="Phosphodiest"/>
    <property type="match status" value="1"/>
</dbReference>
<evidence type="ECO:0000256" key="1">
    <source>
        <dbReference type="SAM" id="SignalP"/>
    </source>
</evidence>
<dbReference type="RefSeq" id="WP_157543069.1">
    <property type="nucleotide sequence ID" value="NZ_WQLA01000007.1"/>
</dbReference>
<organism evidence="2 3">
    <name type="scientific">Mucilaginibacter aquatilis</name>
    <dbReference type="NCBI Taxonomy" id="1517760"/>
    <lineage>
        <taxon>Bacteria</taxon>
        <taxon>Pseudomonadati</taxon>
        <taxon>Bacteroidota</taxon>
        <taxon>Sphingobacteriia</taxon>
        <taxon>Sphingobacteriales</taxon>
        <taxon>Sphingobacteriaceae</taxon>
        <taxon>Mucilaginibacter</taxon>
    </lineage>
</organism>
<dbReference type="PANTHER" id="PTHR10151:SF120">
    <property type="entry name" value="BIS(5'-ADENOSYL)-TRIPHOSPHATASE"/>
    <property type="match status" value="1"/>
</dbReference>
<proteinExistence type="predicted"/>
<reference evidence="2 3" key="1">
    <citation type="submission" date="2019-12" db="EMBL/GenBank/DDBJ databases">
        <title>Mucilaginibacter sp. HME9299 genome sequencing and assembly.</title>
        <authorList>
            <person name="Kang H."/>
            <person name="Kim H."/>
            <person name="Joh K."/>
        </authorList>
    </citation>
    <scope>NUCLEOTIDE SEQUENCE [LARGE SCALE GENOMIC DNA]</scope>
    <source>
        <strain evidence="2 3">HME9299</strain>
    </source>
</reference>
<keyword evidence="3" id="KW-1185">Reference proteome</keyword>
<dbReference type="OrthoDB" id="9779418at2"/>
<evidence type="ECO:0000313" key="2">
    <source>
        <dbReference type="EMBL" id="MVN92753.1"/>
    </source>
</evidence>
<dbReference type="Gene3D" id="3.40.720.10">
    <property type="entry name" value="Alkaline Phosphatase, subunit A"/>
    <property type="match status" value="1"/>
</dbReference>
<gene>
    <name evidence="2" type="ORF">GO816_16580</name>
</gene>
<dbReference type="PANTHER" id="PTHR10151">
    <property type="entry name" value="ECTONUCLEOTIDE PYROPHOSPHATASE/PHOSPHODIESTERASE"/>
    <property type="match status" value="1"/>
</dbReference>
<feature type="chain" id="PRO_5026355593" evidence="1">
    <location>
        <begin position="23"/>
        <end position="427"/>
    </location>
</feature>
<name>A0A6I4IR15_9SPHI</name>
<dbReference type="InterPro" id="IPR017850">
    <property type="entry name" value="Alkaline_phosphatase_core_sf"/>
</dbReference>
<comment type="caution">
    <text evidence="2">The sequence shown here is derived from an EMBL/GenBank/DDBJ whole genome shotgun (WGS) entry which is preliminary data.</text>
</comment>
<keyword evidence="1" id="KW-0732">Signal</keyword>
<sequence length="427" mass="48274">MKSFLYGPLLSFLLSTFFCELASSQNIDTVQHAIANRSNSSIQQQKPYVIMISVDGMRYDYATKYNAPHLIAAVKSGVVAEGLIPSYPSITFPNHYTLVTGLYPSHSGLVGNKFYDSKLNRFYVSKGAVAKEAHWYCGTPLWVLAEQQHMLSAGFYWVGSDVAIQNTYPSYYYGYNEQISLHSRINTVVNWLTLPEDKRPHLINLYFPQVDFAGHHFGPESDETRKAVLLIDSAINALQLAVSKTGLPINYIVLSDHGMTNINHAKPLQVPYNLIDTAKFRVTGEDVLVHIYAKDKSAIQATFSRLKNNTDGKYDVYLKYKTPKRWHYDSKNDRYNRIGDILLVPRHPNVFVYTKNGKPNIGAHGYDPTLVPDMKAIFYAWGPNIKSGLKVPAFYNVDVYAIVAKLLGLHINEQVDSNYDTARRVLK</sequence>
<evidence type="ECO:0000313" key="3">
    <source>
        <dbReference type="Proteomes" id="UP000434850"/>
    </source>
</evidence>
<dbReference type="SUPFAM" id="SSF53649">
    <property type="entry name" value="Alkaline phosphatase-like"/>
    <property type="match status" value="1"/>
</dbReference>
<dbReference type="GO" id="GO:0016787">
    <property type="term" value="F:hydrolase activity"/>
    <property type="evidence" value="ECO:0007669"/>
    <property type="project" value="UniProtKB-ARBA"/>
</dbReference>
<accession>A0A6I4IR15</accession>
<dbReference type="AlphaFoldDB" id="A0A6I4IR15"/>